<dbReference type="GO" id="GO:0004777">
    <property type="term" value="F:succinate-semialdehyde dehydrogenase (NAD+) activity"/>
    <property type="evidence" value="ECO:0007669"/>
    <property type="project" value="TreeGrafter"/>
</dbReference>
<feature type="active site" evidence="4">
    <location>
        <position position="244"/>
    </location>
</feature>
<dbReference type="InterPro" id="IPR016163">
    <property type="entry name" value="Ald_DH_C"/>
</dbReference>
<dbReference type="Pfam" id="PF00171">
    <property type="entry name" value="Aldedh"/>
    <property type="match status" value="1"/>
</dbReference>
<dbReference type="NCBIfam" id="TIGR01780">
    <property type="entry name" value="SSADH"/>
    <property type="match status" value="1"/>
</dbReference>
<dbReference type="PROSITE" id="PS00070">
    <property type="entry name" value="ALDEHYDE_DEHYDR_CYS"/>
    <property type="match status" value="1"/>
</dbReference>
<gene>
    <name evidence="6" type="ORF">D1B32_17245</name>
</gene>
<proteinExistence type="inferred from homology"/>
<comment type="caution">
    <text evidence="6">The sequence shown here is derived from an EMBL/GenBank/DDBJ whole genome shotgun (WGS) entry which is preliminary data.</text>
</comment>
<evidence type="ECO:0000256" key="1">
    <source>
        <dbReference type="ARBA" id="ARBA00009986"/>
    </source>
</evidence>
<evidence type="ECO:0000256" key="4">
    <source>
        <dbReference type="PIRSR" id="PIRSR036492-1"/>
    </source>
</evidence>
<evidence type="ECO:0000256" key="2">
    <source>
        <dbReference type="ARBA" id="ARBA00023002"/>
    </source>
</evidence>
<evidence type="ECO:0000313" key="6">
    <source>
        <dbReference type="EMBL" id="RHW30316.1"/>
    </source>
</evidence>
<evidence type="ECO:0000259" key="5">
    <source>
        <dbReference type="Pfam" id="PF00171"/>
    </source>
</evidence>
<keyword evidence="2 3" id="KW-0560">Oxidoreductase</keyword>
<dbReference type="InterPro" id="IPR010102">
    <property type="entry name" value="Succ_semiAld_DH"/>
</dbReference>
<feature type="active site" evidence="4">
    <location>
        <position position="278"/>
    </location>
</feature>
<dbReference type="PANTHER" id="PTHR43353:SF5">
    <property type="entry name" value="SUCCINATE-SEMIALDEHYDE DEHYDROGENASE, MITOCHONDRIAL"/>
    <property type="match status" value="1"/>
</dbReference>
<dbReference type="SUPFAM" id="SSF53720">
    <property type="entry name" value="ALDH-like"/>
    <property type="match status" value="1"/>
</dbReference>
<dbReference type="InterPro" id="IPR050740">
    <property type="entry name" value="Aldehyde_DH_Superfamily"/>
</dbReference>
<dbReference type="InterPro" id="IPR012394">
    <property type="entry name" value="Aldehyde_DH_NAD(P)"/>
</dbReference>
<accession>A0A417YCI3</accession>
<dbReference type="GO" id="GO:0009450">
    <property type="term" value="P:gamma-aminobutyric acid catabolic process"/>
    <property type="evidence" value="ECO:0007669"/>
    <property type="project" value="InterPro"/>
</dbReference>
<evidence type="ECO:0000313" key="7">
    <source>
        <dbReference type="Proteomes" id="UP000285456"/>
    </source>
</evidence>
<dbReference type="CDD" id="cd07103">
    <property type="entry name" value="ALDH_F5_SSADH_GabD"/>
    <property type="match status" value="1"/>
</dbReference>
<dbReference type="AlphaFoldDB" id="A0A417YCI3"/>
<dbReference type="RefSeq" id="WP_095308208.1">
    <property type="nucleotide sequence ID" value="NZ_JAMAWL010000014.1"/>
</dbReference>
<keyword evidence="7" id="KW-1185">Reference proteome</keyword>
<dbReference type="Gene3D" id="3.40.605.10">
    <property type="entry name" value="Aldehyde Dehydrogenase, Chain A, domain 1"/>
    <property type="match status" value="1"/>
</dbReference>
<evidence type="ECO:0000256" key="3">
    <source>
        <dbReference type="PIRNR" id="PIRNR036492"/>
    </source>
</evidence>
<dbReference type="InterPro" id="IPR016162">
    <property type="entry name" value="Ald_DH_N"/>
</dbReference>
<dbReference type="InterPro" id="IPR016161">
    <property type="entry name" value="Ald_DH/histidinol_DH"/>
</dbReference>
<dbReference type="InterPro" id="IPR016160">
    <property type="entry name" value="Ald_DH_CS_CYS"/>
</dbReference>
<dbReference type="PIRSF" id="PIRSF036492">
    <property type="entry name" value="ALDH"/>
    <property type="match status" value="1"/>
</dbReference>
<dbReference type="GO" id="GO:0006081">
    <property type="term" value="P:aldehyde metabolic process"/>
    <property type="evidence" value="ECO:0007669"/>
    <property type="project" value="InterPro"/>
</dbReference>
<dbReference type="OrthoDB" id="9762913at2"/>
<reference evidence="6 7" key="1">
    <citation type="journal article" date="2007" name="Int. J. Syst. Evol. Microbiol.">
        <title>Oceanobacillus profundus sp. nov., isolated from a deep-sea sediment core.</title>
        <authorList>
            <person name="Kim Y.G."/>
            <person name="Choi D.H."/>
            <person name="Hyun S."/>
            <person name="Cho B.C."/>
        </authorList>
    </citation>
    <scope>NUCLEOTIDE SEQUENCE [LARGE SCALE GENOMIC DNA]</scope>
    <source>
        <strain evidence="6 7">DSM 18246</strain>
    </source>
</reference>
<dbReference type="Gene3D" id="3.40.309.10">
    <property type="entry name" value="Aldehyde Dehydrogenase, Chain A, domain 2"/>
    <property type="match status" value="1"/>
</dbReference>
<dbReference type="FunFam" id="3.40.605.10:FF:000005">
    <property type="entry name" value="Succinate-semialdehyde dehydrogenase I"/>
    <property type="match status" value="1"/>
</dbReference>
<sequence length="477" mass="51795">MLYIEGEWIESQTGEVIQVVNPATGEVIGSVAKGGGNETEKAIESAKAAFPSWAKLIAKKRYQYLMEVATILRSRADQIASLITKEMGKPLGEAKGEVAMAIDYIDWYAEEGKRIYGDTIPSSSENKRLMVIRQPVGVVGAITPWNFPIAMITRKLAPALAAGCTVVLKPASATPLTAIEVVKAFHEAKVPKGVINLVHGSANDIVDVMMESPVIRKITFTGSTEVGKQLVRKSADTMKKVSMELGGHAPLIVFEDANIDAAVEGAIASKFRNAGQTCVCANRIYVQNSIAEQFSERFAQKINELMVGNGLDSGVTIGPLINERAIEKAEDQIKDAVEKGAKVVVGGERLNEGKFKDGYFYQPTLLTNATHEMKISHEETFGPVAPIFEFETEDEVIEKANNSVYGLASYIFTNDASRIFRVSERLEYGIVGINDPAPTVAQAPFGGVKDSGVGREGGKYGIEDYLEYKYLSLQLDL</sequence>
<feature type="domain" description="Aldehyde dehydrogenase" evidence="5">
    <location>
        <begin position="8"/>
        <end position="470"/>
    </location>
</feature>
<name>A0A417YCI3_9BACI</name>
<dbReference type="EMBL" id="QWEH01000014">
    <property type="protein sequence ID" value="RHW30316.1"/>
    <property type="molecule type" value="Genomic_DNA"/>
</dbReference>
<dbReference type="InterPro" id="IPR015590">
    <property type="entry name" value="Aldehyde_DH_dom"/>
</dbReference>
<organism evidence="6 7">
    <name type="scientific">Oceanobacillus profundus</name>
    <dbReference type="NCBI Taxonomy" id="372463"/>
    <lineage>
        <taxon>Bacteria</taxon>
        <taxon>Bacillati</taxon>
        <taxon>Bacillota</taxon>
        <taxon>Bacilli</taxon>
        <taxon>Bacillales</taxon>
        <taxon>Bacillaceae</taxon>
        <taxon>Oceanobacillus</taxon>
    </lineage>
</organism>
<protein>
    <recommendedName>
        <fullName evidence="3">Aldehyde dehydrogenase</fullName>
    </recommendedName>
</protein>
<comment type="similarity">
    <text evidence="1 3">Belongs to the aldehyde dehydrogenase family.</text>
</comment>
<dbReference type="Proteomes" id="UP000285456">
    <property type="component" value="Unassembled WGS sequence"/>
</dbReference>
<dbReference type="FunFam" id="3.40.309.10:FF:000004">
    <property type="entry name" value="Succinate-semialdehyde dehydrogenase I"/>
    <property type="match status" value="1"/>
</dbReference>
<dbReference type="PANTHER" id="PTHR43353">
    <property type="entry name" value="SUCCINATE-SEMIALDEHYDE DEHYDROGENASE, MITOCHONDRIAL"/>
    <property type="match status" value="1"/>
</dbReference>